<evidence type="ECO:0000313" key="9">
    <source>
        <dbReference type="Proteomes" id="UP001165343"/>
    </source>
</evidence>
<organism evidence="8 9">
    <name type="scientific">Sphingomonas anseongensis</name>
    <dbReference type="NCBI Taxonomy" id="2908207"/>
    <lineage>
        <taxon>Bacteria</taxon>
        <taxon>Pseudomonadati</taxon>
        <taxon>Pseudomonadota</taxon>
        <taxon>Alphaproteobacteria</taxon>
        <taxon>Sphingomonadales</taxon>
        <taxon>Sphingomonadaceae</taxon>
        <taxon>Sphingomonas</taxon>
    </lineage>
</organism>
<feature type="transmembrane region" description="Helical" evidence="6">
    <location>
        <begin position="97"/>
        <end position="121"/>
    </location>
</feature>
<feature type="transmembrane region" description="Helical" evidence="6">
    <location>
        <begin position="277"/>
        <end position="296"/>
    </location>
</feature>
<dbReference type="InterPro" id="IPR037185">
    <property type="entry name" value="EmrE-like"/>
</dbReference>
<dbReference type="InterPro" id="IPR000620">
    <property type="entry name" value="EamA_dom"/>
</dbReference>
<feature type="transmembrane region" description="Helical" evidence="6">
    <location>
        <begin position="42"/>
        <end position="60"/>
    </location>
</feature>
<evidence type="ECO:0000259" key="7">
    <source>
        <dbReference type="Pfam" id="PF00892"/>
    </source>
</evidence>
<protein>
    <submittedName>
        <fullName evidence="8">DMT family transporter</fullName>
    </submittedName>
</protein>
<dbReference type="Proteomes" id="UP001165343">
    <property type="component" value="Unassembled WGS sequence"/>
</dbReference>
<keyword evidence="3 6" id="KW-0812">Transmembrane</keyword>
<name>A0ABT0RHI7_9SPHN</name>
<comment type="subcellular location">
    <subcellularLocation>
        <location evidence="1">Membrane</location>
        <topology evidence="1">Multi-pass membrane protein</topology>
    </subcellularLocation>
</comment>
<dbReference type="EMBL" id="JAMGBC010000001">
    <property type="protein sequence ID" value="MCL6679703.1"/>
    <property type="molecule type" value="Genomic_DNA"/>
</dbReference>
<dbReference type="PANTHER" id="PTHR32322">
    <property type="entry name" value="INNER MEMBRANE TRANSPORTER"/>
    <property type="match status" value="1"/>
</dbReference>
<dbReference type="PANTHER" id="PTHR32322:SF2">
    <property type="entry name" value="EAMA DOMAIN-CONTAINING PROTEIN"/>
    <property type="match status" value="1"/>
</dbReference>
<proteinExistence type="inferred from homology"/>
<accession>A0ABT0RHI7</accession>
<reference evidence="8" key="1">
    <citation type="submission" date="2022-05" db="EMBL/GenBank/DDBJ databases">
        <authorList>
            <person name="Jo J.-H."/>
            <person name="Im W.-T."/>
        </authorList>
    </citation>
    <scope>NUCLEOTIDE SEQUENCE</scope>
    <source>
        <strain evidence="8">RG327</strain>
    </source>
</reference>
<evidence type="ECO:0000256" key="4">
    <source>
        <dbReference type="ARBA" id="ARBA00022989"/>
    </source>
</evidence>
<comment type="caution">
    <text evidence="8">The sequence shown here is derived from an EMBL/GenBank/DDBJ whole genome shotgun (WGS) entry which is preliminary data.</text>
</comment>
<evidence type="ECO:0000256" key="5">
    <source>
        <dbReference type="ARBA" id="ARBA00023136"/>
    </source>
</evidence>
<dbReference type="InterPro" id="IPR050638">
    <property type="entry name" value="AA-Vitamin_Transporters"/>
</dbReference>
<dbReference type="RefSeq" id="WP_249868585.1">
    <property type="nucleotide sequence ID" value="NZ_JAMGBC010000001.1"/>
</dbReference>
<feature type="transmembrane region" description="Helical" evidence="6">
    <location>
        <begin position="190"/>
        <end position="211"/>
    </location>
</feature>
<sequence>MTERRTSTFLEIVLPFIIFTSVWGSTWIVIRDQLGTVPAQWSVSYRFVIAAIAMAMLARFKGRPLMLDRQGMQAALFIGIAQFCINFNAVYLAERHITSGVVATIFALLLIPNSLLGWIFLGQRPGRRFAIGSALAIAGIVLLCLHELRANPAPTAQVLTGIGFTLLGLTSASAANVYQAREHVRRHHLASLLAWSMAIGAVIDIAVAWFVSGPPVFTSRPGYWAGMLYLALAASALGFSLYFPVVRKIGPGKAAYSSVLVPVIAMAISTVVESYRWNAIAMLGAGLTLAGMLVAMSRGRLVVQSPDAA</sequence>
<evidence type="ECO:0000256" key="2">
    <source>
        <dbReference type="ARBA" id="ARBA00007362"/>
    </source>
</evidence>
<feature type="transmembrane region" description="Helical" evidence="6">
    <location>
        <begin position="72"/>
        <end position="91"/>
    </location>
</feature>
<feature type="transmembrane region" description="Helical" evidence="6">
    <location>
        <begin position="12"/>
        <end position="30"/>
    </location>
</feature>
<comment type="similarity">
    <text evidence="2">Belongs to the EamA transporter family.</text>
</comment>
<feature type="domain" description="EamA" evidence="7">
    <location>
        <begin position="161"/>
        <end position="295"/>
    </location>
</feature>
<keyword evidence="9" id="KW-1185">Reference proteome</keyword>
<feature type="transmembrane region" description="Helical" evidence="6">
    <location>
        <begin position="223"/>
        <end position="242"/>
    </location>
</feature>
<feature type="transmembrane region" description="Helical" evidence="6">
    <location>
        <begin position="128"/>
        <end position="146"/>
    </location>
</feature>
<evidence type="ECO:0000313" key="8">
    <source>
        <dbReference type="EMBL" id="MCL6679703.1"/>
    </source>
</evidence>
<feature type="transmembrane region" description="Helical" evidence="6">
    <location>
        <begin position="158"/>
        <end position="178"/>
    </location>
</feature>
<evidence type="ECO:0000256" key="6">
    <source>
        <dbReference type="SAM" id="Phobius"/>
    </source>
</evidence>
<evidence type="ECO:0000256" key="1">
    <source>
        <dbReference type="ARBA" id="ARBA00004141"/>
    </source>
</evidence>
<keyword evidence="5 6" id="KW-0472">Membrane</keyword>
<gene>
    <name evidence="8" type="ORF">LZ519_10320</name>
</gene>
<feature type="domain" description="EamA" evidence="7">
    <location>
        <begin position="16"/>
        <end position="143"/>
    </location>
</feature>
<dbReference type="SUPFAM" id="SSF103481">
    <property type="entry name" value="Multidrug resistance efflux transporter EmrE"/>
    <property type="match status" value="2"/>
</dbReference>
<keyword evidence="4 6" id="KW-1133">Transmembrane helix</keyword>
<dbReference type="Pfam" id="PF00892">
    <property type="entry name" value="EamA"/>
    <property type="match status" value="2"/>
</dbReference>
<evidence type="ECO:0000256" key="3">
    <source>
        <dbReference type="ARBA" id="ARBA00022692"/>
    </source>
</evidence>